<proteinExistence type="predicted"/>
<name>A0A0N9I1B1_9PSEU</name>
<gene>
    <name evidence="2" type="ORF">AOZ06_16135</name>
</gene>
<keyword evidence="1" id="KW-0472">Membrane</keyword>
<feature type="transmembrane region" description="Helical" evidence="1">
    <location>
        <begin position="12"/>
        <end position="35"/>
    </location>
</feature>
<keyword evidence="1" id="KW-1133">Transmembrane helix</keyword>
<dbReference type="RefSeq" id="WP_054290144.1">
    <property type="nucleotide sequence ID" value="NZ_CP012752.1"/>
</dbReference>
<sequence>MTALTQRTVARTFGSGGRVLVAALATILASTLYYMVFGEVYQHLRGGATATPDPLAIAVQLGRNILVAAVLAVLLHRLAINARRAAIGVGALVWLGFQAMAVLGSVIHEHYPFGLYLLHIGDALLATLVMVLVLVRRKA</sequence>
<dbReference type="Pfam" id="PF08570">
    <property type="entry name" value="DUF1761"/>
    <property type="match status" value="1"/>
</dbReference>
<organism evidence="2 3">
    <name type="scientific">Kibdelosporangium phytohabitans</name>
    <dbReference type="NCBI Taxonomy" id="860235"/>
    <lineage>
        <taxon>Bacteria</taxon>
        <taxon>Bacillati</taxon>
        <taxon>Actinomycetota</taxon>
        <taxon>Actinomycetes</taxon>
        <taxon>Pseudonocardiales</taxon>
        <taxon>Pseudonocardiaceae</taxon>
        <taxon>Kibdelosporangium</taxon>
    </lineage>
</organism>
<evidence type="ECO:0000256" key="1">
    <source>
        <dbReference type="SAM" id="Phobius"/>
    </source>
</evidence>
<dbReference type="InterPro" id="IPR013879">
    <property type="entry name" value="DUF1761"/>
</dbReference>
<dbReference type="AlphaFoldDB" id="A0A0N9I1B1"/>
<keyword evidence="3" id="KW-1185">Reference proteome</keyword>
<evidence type="ECO:0000313" key="3">
    <source>
        <dbReference type="Proteomes" id="UP000063699"/>
    </source>
</evidence>
<dbReference type="OrthoDB" id="8482222at2"/>
<reference evidence="2 3" key="1">
    <citation type="submission" date="2015-07" db="EMBL/GenBank/DDBJ databases">
        <title>Genome sequencing of Kibdelosporangium phytohabitans.</title>
        <authorList>
            <person name="Qin S."/>
            <person name="Xing K."/>
        </authorList>
    </citation>
    <scope>NUCLEOTIDE SEQUENCE [LARGE SCALE GENOMIC DNA]</scope>
    <source>
        <strain evidence="2 3">KLBMP1111</strain>
    </source>
</reference>
<dbReference type="STRING" id="860235.AOZ06_16135"/>
<dbReference type="EMBL" id="CP012752">
    <property type="protein sequence ID" value="ALG08237.1"/>
    <property type="molecule type" value="Genomic_DNA"/>
</dbReference>
<accession>A0A0N9I1B1</accession>
<evidence type="ECO:0000313" key="2">
    <source>
        <dbReference type="EMBL" id="ALG08237.1"/>
    </source>
</evidence>
<feature type="transmembrane region" description="Helical" evidence="1">
    <location>
        <begin position="87"/>
        <end position="107"/>
    </location>
</feature>
<dbReference type="Proteomes" id="UP000063699">
    <property type="component" value="Chromosome"/>
</dbReference>
<protein>
    <submittedName>
        <fullName evidence="2">Uncharacterized protein</fullName>
    </submittedName>
</protein>
<dbReference type="KEGG" id="kphy:AOZ06_16135"/>
<feature type="transmembrane region" description="Helical" evidence="1">
    <location>
        <begin position="55"/>
        <end position="75"/>
    </location>
</feature>
<keyword evidence="1" id="KW-0812">Transmembrane</keyword>
<feature type="transmembrane region" description="Helical" evidence="1">
    <location>
        <begin position="113"/>
        <end position="135"/>
    </location>
</feature>